<reference evidence="7" key="4">
    <citation type="submission" date="2022-06" db="UniProtKB">
        <authorList>
            <consortium name="EnsemblMetazoa"/>
        </authorList>
    </citation>
    <scope>IDENTIFICATION</scope>
</reference>
<reference evidence="8" key="2">
    <citation type="journal article" date="2020" name="PLoS Negl. Trop. Dis.">
        <title>High-quality nuclear genome for Sarcoptes scabiei-A critical resource for a neglected parasite.</title>
        <authorList>
            <person name="Korhonen P.K."/>
            <person name="Gasser R.B."/>
            <person name="Ma G."/>
            <person name="Wang T."/>
            <person name="Stroehlein A.J."/>
            <person name="Young N.D."/>
            <person name="Ang C.S."/>
            <person name="Fernando D.D."/>
            <person name="Lu H.C."/>
            <person name="Taylor S."/>
            <person name="Reynolds S.L."/>
            <person name="Mofiz E."/>
            <person name="Najaraj S.H."/>
            <person name="Gowda H."/>
            <person name="Madugundu A."/>
            <person name="Renuse S."/>
            <person name="Holt D."/>
            <person name="Pandey A."/>
            <person name="Papenfuss A.T."/>
            <person name="Fischer K."/>
        </authorList>
    </citation>
    <scope>NUCLEOTIDE SEQUENCE [LARGE SCALE GENOMIC DNA]</scope>
</reference>
<proteinExistence type="predicted"/>
<dbReference type="Pfam" id="PF00057">
    <property type="entry name" value="Ldl_recept_a"/>
    <property type="match status" value="1"/>
</dbReference>
<evidence type="ECO:0000313" key="8">
    <source>
        <dbReference type="Proteomes" id="UP000070412"/>
    </source>
</evidence>
<dbReference type="InterPro" id="IPR036055">
    <property type="entry name" value="LDL_receptor-like_sf"/>
</dbReference>
<evidence type="ECO:0000313" key="5">
    <source>
        <dbReference type="EMBL" id="KAF7493472.1"/>
    </source>
</evidence>
<dbReference type="SMART" id="SM00192">
    <property type="entry name" value="LDLa"/>
    <property type="match status" value="1"/>
</dbReference>
<accession>A0A132AA46</accession>
<dbReference type="OMA" id="FVWIRMS"/>
<protein>
    <submittedName>
        <fullName evidence="6 7">Low-density lipoprotein receptor-like protein 3</fullName>
    </submittedName>
</protein>
<dbReference type="VEuPathDB" id="VectorBase:SSCA003781"/>
<dbReference type="Gene3D" id="4.10.400.10">
    <property type="entry name" value="Low-density Lipoprotein Receptor"/>
    <property type="match status" value="1"/>
</dbReference>
<evidence type="ECO:0000256" key="4">
    <source>
        <dbReference type="SAM" id="Phobius"/>
    </source>
</evidence>
<keyword evidence="6" id="KW-0449">Lipoprotein</keyword>
<dbReference type="PROSITE" id="PS01209">
    <property type="entry name" value="LDLRA_1"/>
    <property type="match status" value="1"/>
</dbReference>
<gene>
    <name evidence="6" type="ORF">QR98_0062980</name>
    <name evidence="5" type="ORF">SSS_4771</name>
</gene>
<keyword evidence="1 2" id="KW-1015">Disulfide bond</keyword>
<evidence type="ECO:0000313" key="7">
    <source>
        <dbReference type="EnsemblMetazoa" id="KAF7493472.1"/>
    </source>
</evidence>
<dbReference type="PROSITE" id="PS50068">
    <property type="entry name" value="LDLRA_2"/>
    <property type="match status" value="1"/>
</dbReference>
<feature type="region of interest" description="Disordered" evidence="3">
    <location>
        <begin position="130"/>
        <end position="153"/>
    </location>
</feature>
<keyword evidence="4" id="KW-0812">Transmembrane</keyword>
<dbReference type="InterPro" id="IPR023415">
    <property type="entry name" value="LDLR_class-A_CS"/>
</dbReference>
<keyword evidence="8" id="KW-1185">Reference proteome</keyword>
<keyword evidence="4" id="KW-0472">Membrane</keyword>
<name>A0A132AA46_SARSC</name>
<dbReference type="InterPro" id="IPR042333">
    <property type="entry name" value="LRAD2/Mig-13-like"/>
</dbReference>
<feature type="disulfide bond" evidence="2">
    <location>
        <begin position="208"/>
        <end position="226"/>
    </location>
</feature>
<dbReference type="CDD" id="cd00112">
    <property type="entry name" value="LDLa"/>
    <property type="match status" value="1"/>
</dbReference>
<dbReference type="InterPro" id="IPR002172">
    <property type="entry name" value="LDrepeatLR_classA_rpt"/>
</dbReference>
<evidence type="ECO:0000256" key="3">
    <source>
        <dbReference type="SAM" id="MobiDB-lite"/>
    </source>
</evidence>
<dbReference type="OrthoDB" id="6512268at2759"/>
<dbReference type="EMBL" id="JXLN01011899">
    <property type="protein sequence ID" value="KPM07793.1"/>
    <property type="molecule type" value="Genomic_DNA"/>
</dbReference>
<evidence type="ECO:0000256" key="1">
    <source>
        <dbReference type="ARBA" id="ARBA00023157"/>
    </source>
</evidence>
<dbReference type="Proteomes" id="UP000616769">
    <property type="component" value="Unassembled WGS sequence"/>
</dbReference>
<keyword evidence="6" id="KW-0675">Receptor</keyword>
<dbReference type="PANTHER" id="PTHR24652">
    <property type="entry name" value="LOW-DENSITY LIPOPROTEIN RECEPTOR CLASS A DOMAIN-CONTAINING PROTEIN 2"/>
    <property type="match status" value="1"/>
</dbReference>
<keyword evidence="4" id="KW-1133">Transmembrane helix</keyword>
<evidence type="ECO:0000313" key="9">
    <source>
        <dbReference type="Proteomes" id="UP000616769"/>
    </source>
</evidence>
<feature type="transmembrane region" description="Helical" evidence="4">
    <location>
        <begin position="239"/>
        <end position="263"/>
    </location>
</feature>
<feature type="compositionally biased region" description="Basic and acidic residues" evidence="3">
    <location>
        <begin position="142"/>
        <end position="153"/>
    </location>
</feature>
<reference evidence="6 9" key="1">
    <citation type="journal article" date="2015" name="Parasit. Vectors">
        <title>Draft genome of the scabies mite.</title>
        <authorList>
            <person name="Rider S.D.Jr."/>
            <person name="Morgan M.S."/>
            <person name="Arlian L.G."/>
        </authorList>
    </citation>
    <scope>NUCLEOTIDE SEQUENCE [LARGE SCALE GENOMIC DNA]</scope>
    <source>
        <strain evidence="6">Arlian Lab</strain>
    </source>
</reference>
<dbReference type="SUPFAM" id="SSF57424">
    <property type="entry name" value="LDL receptor-like module"/>
    <property type="match status" value="1"/>
</dbReference>
<dbReference type="AlphaFoldDB" id="A0A132AA46"/>
<sequence>MQTTIAINLFDMVNRLLCRYPVRRQQRLLIISLISAVLFELTASLKITNIIPNYCDRSVESKNQYQTILLNQTGSETASLQLGANILKGIEILPNYQCNLIVQSPPNTGLVLTFRKTALNNKDSLTVRTGSNPGGAHVWNNRHHEQRPDNEHGQEFQEVATLVNQNYPSSLIIKYQPALGIAHFNSGFDLAITLFTEKRHDCGNYFDCGNSRCIESSLQCDGYNNCGNETDETSCPGHISWWLIALLIPIALIVVVLAIFVWIRMSRG</sequence>
<evidence type="ECO:0000313" key="6">
    <source>
        <dbReference type="EMBL" id="KPM07793.1"/>
    </source>
</evidence>
<dbReference type="Proteomes" id="UP000070412">
    <property type="component" value="Unassembled WGS sequence"/>
</dbReference>
<organism evidence="6 9">
    <name type="scientific">Sarcoptes scabiei</name>
    <name type="common">Itch mite</name>
    <name type="synonym">Acarus scabiei</name>
    <dbReference type="NCBI Taxonomy" id="52283"/>
    <lineage>
        <taxon>Eukaryota</taxon>
        <taxon>Metazoa</taxon>
        <taxon>Ecdysozoa</taxon>
        <taxon>Arthropoda</taxon>
        <taxon>Chelicerata</taxon>
        <taxon>Arachnida</taxon>
        <taxon>Acari</taxon>
        <taxon>Acariformes</taxon>
        <taxon>Sarcoptiformes</taxon>
        <taxon>Astigmata</taxon>
        <taxon>Psoroptidia</taxon>
        <taxon>Sarcoptoidea</taxon>
        <taxon>Sarcoptidae</taxon>
        <taxon>Sarcoptinae</taxon>
        <taxon>Sarcoptes</taxon>
    </lineage>
</organism>
<evidence type="ECO:0000256" key="2">
    <source>
        <dbReference type="PROSITE-ProRule" id="PRU00124"/>
    </source>
</evidence>
<dbReference type="PANTHER" id="PTHR24652:SF67">
    <property type="entry name" value="LOW-DENSITY LIPOPROTEIN RECEPTOR CLASS A DOMAIN-CONTAINING PROTEIN 2"/>
    <property type="match status" value="1"/>
</dbReference>
<reference evidence="5" key="3">
    <citation type="submission" date="2020-01" db="EMBL/GenBank/DDBJ databases">
        <authorList>
            <person name="Korhonen P.K.K."/>
            <person name="Guangxu M.G."/>
            <person name="Wang T.W."/>
            <person name="Stroehlein A.J.S."/>
            <person name="Young N.D."/>
            <person name="Ang C.-S.A."/>
            <person name="Fernando D.W.F."/>
            <person name="Lu H.L."/>
            <person name="Taylor S.T."/>
            <person name="Ehtesham M.E.M."/>
            <person name="Najaraj S.H.N."/>
            <person name="Harsha G.H.G."/>
            <person name="Madugundu A.M."/>
            <person name="Renuse S.R."/>
            <person name="Holt D.H."/>
            <person name="Pandey A.P."/>
            <person name="Papenfuss A.P."/>
            <person name="Gasser R.B.G."/>
            <person name="Fischer K.F."/>
        </authorList>
    </citation>
    <scope>NUCLEOTIDE SEQUENCE</scope>
    <source>
        <strain evidence="5">SSS_KF_BRIS2020</strain>
    </source>
</reference>
<comment type="caution">
    <text evidence="2">Lacks conserved residue(s) required for the propagation of feature annotation.</text>
</comment>
<dbReference type="EMBL" id="WVUK01000056">
    <property type="protein sequence ID" value="KAF7493472.1"/>
    <property type="molecule type" value="Genomic_DNA"/>
</dbReference>
<feature type="disulfide bond" evidence="2">
    <location>
        <begin position="220"/>
        <end position="235"/>
    </location>
</feature>
<dbReference type="EnsemblMetazoa" id="SSS_4771s_mrna">
    <property type="protein sequence ID" value="KAF7493472.1"/>
    <property type="gene ID" value="SSS_4771"/>
</dbReference>